<dbReference type="Pfam" id="PF07769">
    <property type="entry name" value="PsiF_repeat"/>
    <property type="match status" value="1"/>
</dbReference>
<evidence type="ECO:0008006" key="4">
    <source>
        <dbReference type="Google" id="ProtNLM"/>
    </source>
</evidence>
<protein>
    <recommendedName>
        <fullName evidence="4">PsiF repeat-containing protein</fullName>
    </recommendedName>
</protein>
<dbReference type="Proteomes" id="UP001236369">
    <property type="component" value="Unassembled WGS sequence"/>
</dbReference>
<sequence>MTRATPSFLALAVVLGLPAAALAQAEAPATGGPSARAQCRAQVDSRSLTGPERKAAMHDCMKPQRDACRSQAVAKGLAKGPDRKAFMHQCLTGSLAQAQ</sequence>
<reference evidence="2 3" key="1">
    <citation type="submission" date="2023-07" db="EMBL/GenBank/DDBJ databases">
        <title>Genomic Encyclopedia of Type Strains, Phase IV (KMG-IV): sequencing the most valuable type-strain genomes for metagenomic binning, comparative biology and taxonomic classification.</title>
        <authorList>
            <person name="Goeker M."/>
        </authorList>
    </citation>
    <scope>NUCLEOTIDE SEQUENCE [LARGE SCALE GENOMIC DNA]</scope>
    <source>
        <strain evidence="2 3">DSM 19562</strain>
    </source>
</reference>
<comment type="caution">
    <text evidence="2">The sequence shown here is derived from an EMBL/GenBank/DDBJ whole genome shotgun (WGS) entry which is preliminary data.</text>
</comment>
<evidence type="ECO:0000313" key="3">
    <source>
        <dbReference type="Proteomes" id="UP001236369"/>
    </source>
</evidence>
<evidence type="ECO:0000256" key="1">
    <source>
        <dbReference type="SAM" id="SignalP"/>
    </source>
</evidence>
<dbReference type="RefSeq" id="WP_238248570.1">
    <property type="nucleotide sequence ID" value="NZ_BPQX01000020.1"/>
</dbReference>
<feature type="signal peptide" evidence="1">
    <location>
        <begin position="1"/>
        <end position="23"/>
    </location>
</feature>
<dbReference type="InterPro" id="IPR011690">
    <property type="entry name" value="P_starv_induced_PsiF"/>
</dbReference>
<evidence type="ECO:0000313" key="2">
    <source>
        <dbReference type="EMBL" id="MDQ0443304.1"/>
    </source>
</evidence>
<name>A0ABU0HLV3_9HYPH</name>
<keyword evidence="3" id="KW-1185">Reference proteome</keyword>
<gene>
    <name evidence="2" type="ORF">QO016_002807</name>
</gene>
<keyword evidence="1" id="KW-0732">Signal</keyword>
<feature type="chain" id="PRO_5046628126" description="PsiF repeat-containing protein" evidence="1">
    <location>
        <begin position="24"/>
        <end position="99"/>
    </location>
</feature>
<proteinExistence type="predicted"/>
<organism evidence="2 3">
    <name type="scientific">Methylobacterium persicinum</name>
    <dbReference type="NCBI Taxonomy" id="374426"/>
    <lineage>
        <taxon>Bacteria</taxon>
        <taxon>Pseudomonadati</taxon>
        <taxon>Pseudomonadota</taxon>
        <taxon>Alphaproteobacteria</taxon>
        <taxon>Hyphomicrobiales</taxon>
        <taxon>Methylobacteriaceae</taxon>
        <taxon>Methylobacterium</taxon>
    </lineage>
</organism>
<dbReference type="EMBL" id="JAUSVV010000006">
    <property type="protein sequence ID" value="MDQ0443304.1"/>
    <property type="molecule type" value="Genomic_DNA"/>
</dbReference>
<accession>A0ABU0HLV3</accession>